<dbReference type="Pfam" id="PF00583">
    <property type="entry name" value="Acetyltransf_1"/>
    <property type="match status" value="1"/>
</dbReference>
<dbReference type="OrthoDB" id="9790865at2"/>
<dbReference type="PROSITE" id="PS51186">
    <property type="entry name" value="GNAT"/>
    <property type="match status" value="1"/>
</dbReference>
<keyword evidence="3" id="KW-1185">Reference proteome</keyword>
<evidence type="ECO:0000313" key="3">
    <source>
        <dbReference type="Proteomes" id="UP000284277"/>
    </source>
</evidence>
<sequence length="164" mass="18655">MNIRQAKPEDSKLFLGLMKQLDHETEFMMLEPGERTTTAEDMEHYLLSMEKSNSLLLLLFDGQEVAGFLSAKRGAANRIKHSAYIVCGVLKDYRGKGYGTSLFRELLKWAPENGITRLELTVMSHNEKAVQLYRNMGFEMEGKLVHSMIVNGAYVDQYAMAKLI</sequence>
<keyword evidence="2" id="KW-0808">Transferase</keyword>
<dbReference type="RefSeq" id="WP_120195945.1">
    <property type="nucleotide sequence ID" value="NZ_MCIA01000007.1"/>
</dbReference>
<evidence type="ECO:0000313" key="2">
    <source>
        <dbReference type="EMBL" id="RKD33348.1"/>
    </source>
</evidence>
<dbReference type="AlphaFoldDB" id="A0A419T7J0"/>
<dbReference type="InterPro" id="IPR016181">
    <property type="entry name" value="Acyl_CoA_acyltransferase"/>
</dbReference>
<dbReference type="SUPFAM" id="SSF55729">
    <property type="entry name" value="Acyl-CoA N-acyltransferases (Nat)"/>
    <property type="match status" value="1"/>
</dbReference>
<dbReference type="GO" id="GO:0016747">
    <property type="term" value="F:acyltransferase activity, transferring groups other than amino-acyl groups"/>
    <property type="evidence" value="ECO:0007669"/>
    <property type="project" value="InterPro"/>
</dbReference>
<gene>
    <name evidence="2" type="ORF">BET01_15125</name>
</gene>
<dbReference type="InterPro" id="IPR000182">
    <property type="entry name" value="GNAT_dom"/>
</dbReference>
<dbReference type="EMBL" id="MCIA01000007">
    <property type="protein sequence ID" value="RKD33348.1"/>
    <property type="molecule type" value="Genomic_DNA"/>
</dbReference>
<dbReference type="Proteomes" id="UP000284277">
    <property type="component" value="Unassembled WGS sequence"/>
</dbReference>
<dbReference type="Gene3D" id="3.40.630.30">
    <property type="match status" value="1"/>
</dbReference>
<protein>
    <submittedName>
        <fullName evidence="2">GNAT family N-acetyltransferase</fullName>
    </submittedName>
</protein>
<feature type="domain" description="N-acetyltransferase" evidence="1">
    <location>
        <begin position="1"/>
        <end position="164"/>
    </location>
</feature>
<dbReference type="CDD" id="cd04301">
    <property type="entry name" value="NAT_SF"/>
    <property type="match status" value="1"/>
</dbReference>
<dbReference type="PANTHER" id="PTHR43415">
    <property type="entry name" value="SPERMIDINE N(1)-ACETYLTRANSFERASE"/>
    <property type="match status" value="1"/>
</dbReference>
<accession>A0A419T7J0</accession>
<comment type="caution">
    <text evidence="2">The sequence shown here is derived from an EMBL/GenBank/DDBJ whole genome shotgun (WGS) entry which is preliminary data.</text>
</comment>
<name>A0A419T7J0_9FIRM</name>
<evidence type="ECO:0000259" key="1">
    <source>
        <dbReference type="PROSITE" id="PS51186"/>
    </source>
</evidence>
<reference evidence="2 3" key="1">
    <citation type="submission" date="2016-08" db="EMBL/GenBank/DDBJ databases">
        <title>A new outlook on sporulation: Clostridium algidixylanolyticum.</title>
        <authorList>
            <person name="Poppleton D.I."/>
            <person name="Gribaldo S."/>
        </authorList>
    </citation>
    <scope>NUCLEOTIDE SEQUENCE [LARGE SCALE GENOMIC DNA]</scope>
    <source>
        <strain evidence="2 3">SPL73</strain>
    </source>
</reference>
<organism evidence="2 3">
    <name type="scientific">Lacrimispora algidixylanolytica</name>
    <dbReference type="NCBI Taxonomy" id="94868"/>
    <lineage>
        <taxon>Bacteria</taxon>
        <taxon>Bacillati</taxon>
        <taxon>Bacillota</taxon>
        <taxon>Clostridia</taxon>
        <taxon>Lachnospirales</taxon>
        <taxon>Lachnospiraceae</taxon>
        <taxon>Lacrimispora</taxon>
    </lineage>
</organism>
<dbReference type="PANTHER" id="PTHR43415:SF3">
    <property type="entry name" value="GNAT-FAMILY ACETYLTRANSFERASE"/>
    <property type="match status" value="1"/>
</dbReference>
<proteinExistence type="predicted"/>